<name>A0A3M2S4M6_9HYPO</name>
<feature type="domain" description="Major facilitator superfamily (MFS) profile" evidence="8">
    <location>
        <begin position="23"/>
        <end position="457"/>
    </location>
</feature>
<evidence type="ECO:0000256" key="6">
    <source>
        <dbReference type="ARBA" id="ARBA00023136"/>
    </source>
</evidence>
<feature type="transmembrane region" description="Helical" evidence="7">
    <location>
        <begin position="21"/>
        <end position="45"/>
    </location>
</feature>
<proteinExistence type="inferred from homology"/>
<feature type="transmembrane region" description="Helical" evidence="7">
    <location>
        <begin position="432"/>
        <end position="453"/>
    </location>
</feature>
<comment type="caution">
    <text evidence="9">The sequence shown here is derived from an EMBL/GenBank/DDBJ whole genome shotgun (WGS) entry which is preliminary data.</text>
</comment>
<reference evidence="9 10" key="1">
    <citation type="submission" date="2017-06" db="EMBL/GenBank/DDBJ databases">
        <title>Comparative genomic analysis of Ambrosia Fusariam Clade fungi.</title>
        <authorList>
            <person name="Stajich J.E."/>
            <person name="Carrillo J."/>
            <person name="Kijimoto T."/>
            <person name="Eskalen A."/>
            <person name="O'Donnell K."/>
            <person name="Kasson M."/>
        </authorList>
    </citation>
    <scope>NUCLEOTIDE SEQUENCE [LARGE SCALE GENOMIC DNA]</scope>
    <source>
        <strain evidence="9">UCR3666</strain>
    </source>
</reference>
<keyword evidence="10" id="KW-1185">Reference proteome</keyword>
<evidence type="ECO:0000256" key="1">
    <source>
        <dbReference type="ARBA" id="ARBA00004141"/>
    </source>
</evidence>
<feature type="transmembrane region" description="Helical" evidence="7">
    <location>
        <begin position="323"/>
        <end position="346"/>
    </location>
</feature>
<evidence type="ECO:0000256" key="3">
    <source>
        <dbReference type="ARBA" id="ARBA00022448"/>
    </source>
</evidence>
<evidence type="ECO:0000256" key="7">
    <source>
        <dbReference type="SAM" id="Phobius"/>
    </source>
</evidence>
<feature type="transmembrane region" description="Helical" evidence="7">
    <location>
        <begin position="404"/>
        <end position="420"/>
    </location>
</feature>
<evidence type="ECO:0000256" key="5">
    <source>
        <dbReference type="ARBA" id="ARBA00022989"/>
    </source>
</evidence>
<dbReference type="OrthoDB" id="6612291at2759"/>
<dbReference type="InterPro" id="IPR050360">
    <property type="entry name" value="MFS_Sugar_Transporters"/>
</dbReference>
<keyword evidence="5 7" id="KW-1133">Transmembrane helix</keyword>
<dbReference type="InterPro" id="IPR020846">
    <property type="entry name" value="MFS_dom"/>
</dbReference>
<evidence type="ECO:0000259" key="8">
    <source>
        <dbReference type="PROSITE" id="PS50850"/>
    </source>
</evidence>
<dbReference type="InterPro" id="IPR003663">
    <property type="entry name" value="Sugar/inositol_transpt"/>
</dbReference>
<dbReference type="Gene3D" id="1.20.1250.20">
    <property type="entry name" value="MFS general substrate transporter like domains"/>
    <property type="match status" value="1"/>
</dbReference>
<keyword evidence="4 7" id="KW-0812">Transmembrane</keyword>
<accession>A0A3M2S4M6</accession>
<organism evidence="9 10">
    <name type="scientific">Fusarium kuroshium</name>
    <dbReference type="NCBI Taxonomy" id="2010991"/>
    <lineage>
        <taxon>Eukaryota</taxon>
        <taxon>Fungi</taxon>
        <taxon>Dikarya</taxon>
        <taxon>Ascomycota</taxon>
        <taxon>Pezizomycotina</taxon>
        <taxon>Sordariomycetes</taxon>
        <taxon>Hypocreomycetidae</taxon>
        <taxon>Hypocreales</taxon>
        <taxon>Nectriaceae</taxon>
        <taxon>Fusarium</taxon>
        <taxon>Fusarium solani species complex</taxon>
    </lineage>
</organism>
<dbReference type="GO" id="GO:0005351">
    <property type="term" value="F:carbohydrate:proton symporter activity"/>
    <property type="evidence" value="ECO:0007669"/>
    <property type="project" value="TreeGrafter"/>
</dbReference>
<dbReference type="InterPro" id="IPR005828">
    <property type="entry name" value="MFS_sugar_transport-like"/>
</dbReference>
<dbReference type="InterPro" id="IPR036259">
    <property type="entry name" value="MFS_trans_sf"/>
</dbReference>
<dbReference type="PROSITE" id="PS50850">
    <property type="entry name" value="MFS"/>
    <property type="match status" value="1"/>
</dbReference>
<dbReference type="GO" id="GO:0016020">
    <property type="term" value="C:membrane"/>
    <property type="evidence" value="ECO:0007669"/>
    <property type="project" value="UniProtKB-SubCell"/>
</dbReference>
<feature type="transmembrane region" description="Helical" evidence="7">
    <location>
        <begin position="136"/>
        <end position="154"/>
    </location>
</feature>
<dbReference type="SUPFAM" id="SSF103473">
    <property type="entry name" value="MFS general substrate transporter"/>
    <property type="match status" value="1"/>
</dbReference>
<comment type="subcellular location">
    <subcellularLocation>
        <location evidence="1">Membrane</location>
        <topology evidence="1">Multi-pass membrane protein</topology>
    </subcellularLocation>
</comment>
<gene>
    <name evidence="9" type="ORF">CDV36_007827</name>
</gene>
<sequence>MCATQTTPNLEKSSRLSWLNVSIILSLGLGSICYGYDFSIITFTVGQPAWYAYFNLTTDPAKSDLFSYTNNIIGAIFGLFSAGAILGAIFTGWYCDVHGRKKSLVVGAYINILGGALQAGSVHIAMFILARFITGFAAAIFVTLVPIYIAEIAPPATRGLLVGQHGAFFLIGYSLASWVSVGAFFNKETAQFQWRFPLALQSLWPLLVLVFVQAIPESPRWLISRGNTADAWNVLCRLHTTVKGEEHGETLAKQEFDHIRSQIAMDHAVYGHVSTLDLFCKPHFAKRMLCSAIVMFTSQACGNLVIYSNAAILFRGLGFNDSLSLVLSAVYITWACVCNFANATFLDKLGRVRSMLYGSTTNRGGLAAGVIILFCYITTFAGFCDTTLYVYCSEIFPTHIRAKGMAWSISIFMLSTIPFLESSTIGFSNLGWKYYLIFIVFAVVCTIVMWIYCPETKGLSLEEINRLFGDEVAFPPGVTEGVGVSVEKTDEESDDRGMADKLKIVEAAA</sequence>
<dbReference type="PRINTS" id="PR00171">
    <property type="entry name" value="SUGRTRNSPORT"/>
</dbReference>
<evidence type="ECO:0000313" key="10">
    <source>
        <dbReference type="Proteomes" id="UP000277212"/>
    </source>
</evidence>
<feature type="transmembrane region" description="Helical" evidence="7">
    <location>
        <begin position="72"/>
        <end position="94"/>
    </location>
</feature>
<feature type="transmembrane region" description="Helical" evidence="7">
    <location>
        <begin position="166"/>
        <end position="186"/>
    </location>
</feature>
<feature type="transmembrane region" description="Helical" evidence="7">
    <location>
        <begin position="366"/>
        <end position="392"/>
    </location>
</feature>
<evidence type="ECO:0000256" key="4">
    <source>
        <dbReference type="ARBA" id="ARBA00022692"/>
    </source>
</evidence>
<dbReference type="EMBL" id="NKUJ01000134">
    <property type="protein sequence ID" value="RMJ12510.1"/>
    <property type="molecule type" value="Genomic_DNA"/>
</dbReference>
<evidence type="ECO:0000256" key="2">
    <source>
        <dbReference type="ARBA" id="ARBA00010992"/>
    </source>
</evidence>
<keyword evidence="3" id="KW-0813">Transport</keyword>
<dbReference type="AlphaFoldDB" id="A0A3M2S4M6"/>
<keyword evidence="6 7" id="KW-0472">Membrane</keyword>
<protein>
    <recommendedName>
        <fullName evidence="8">Major facilitator superfamily (MFS) profile domain-containing protein</fullName>
    </recommendedName>
</protein>
<dbReference type="PANTHER" id="PTHR48022:SF38">
    <property type="entry name" value="MAJOR FACILITATOR SUPERFAMILY (MFS) PROFILE DOMAIN-CONTAINING PROTEIN-RELATED"/>
    <property type="match status" value="1"/>
</dbReference>
<comment type="similarity">
    <text evidence="2">Belongs to the major facilitator superfamily. Sugar transporter (TC 2.A.1.1) family.</text>
</comment>
<dbReference type="PANTHER" id="PTHR48022">
    <property type="entry name" value="PLASTIDIC GLUCOSE TRANSPORTER 4"/>
    <property type="match status" value="1"/>
</dbReference>
<dbReference type="Proteomes" id="UP000277212">
    <property type="component" value="Unassembled WGS sequence"/>
</dbReference>
<dbReference type="Pfam" id="PF00083">
    <property type="entry name" value="Sugar_tr"/>
    <property type="match status" value="1"/>
</dbReference>
<evidence type="ECO:0000313" key="9">
    <source>
        <dbReference type="EMBL" id="RMJ12510.1"/>
    </source>
</evidence>